<keyword evidence="2" id="KW-1185">Reference proteome</keyword>
<evidence type="ECO:0000313" key="2">
    <source>
        <dbReference type="Proteomes" id="UP001162483"/>
    </source>
</evidence>
<comment type="caution">
    <text evidence="1">The sequence shown here is derived from an EMBL/GenBank/DDBJ whole genome shotgun (WGS) entry which is preliminary data.</text>
</comment>
<sequence length="78" mass="7892">MSSGGSRSDGGEGSEALRTESAGGILGSLHQLHRLVDSGDPGLQCEAALGLLRSLGEECVVTAQGEQCAGSQYFIGLL</sequence>
<evidence type="ECO:0000313" key="1">
    <source>
        <dbReference type="EMBL" id="CAI9585808.1"/>
    </source>
</evidence>
<dbReference type="Proteomes" id="UP001162483">
    <property type="component" value="Unassembled WGS sequence"/>
</dbReference>
<organism evidence="1 2">
    <name type="scientific">Staurois parvus</name>
    <dbReference type="NCBI Taxonomy" id="386267"/>
    <lineage>
        <taxon>Eukaryota</taxon>
        <taxon>Metazoa</taxon>
        <taxon>Chordata</taxon>
        <taxon>Craniata</taxon>
        <taxon>Vertebrata</taxon>
        <taxon>Euteleostomi</taxon>
        <taxon>Amphibia</taxon>
        <taxon>Batrachia</taxon>
        <taxon>Anura</taxon>
        <taxon>Neobatrachia</taxon>
        <taxon>Ranoidea</taxon>
        <taxon>Ranidae</taxon>
        <taxon>Staurois</taxon>
    </lineage>
</organism>
<protein>
    <submittedName>
        <fullName evidence="1">Uncharacterized protein</fullName>
    </submittedName>
</protein>
<dbReference type="EMBL" id="CATNWA010015690">
    <property type="protein sequence ID" value="CAI9585808.1"/>
    <property type="molecule type" value="Genomic_DNA"/>
</dbReference>
<proteinExistence type="predicted"/>
<accession>A0ABN9EM57</accession>
<gene>
    <name evidence="1" type="ORF">SPARVUS_LOCUS10274558</name>
</gene>
<reference evidence="1" key="1">
    <citation type="submission" date="2023-05" db="EMBL/GenBank/DDBJ databases">
        <authorList>
            <person name="Stuckert A."/>
        </authorList>
    </citation>
    <scope>NUCLEOTIDE SEQUENCE</scope>
</reference>
<name>A0ABN9EM57_9NEOB</name>